<evidence type="ECO:0000313" key="3">
    <source>
        <dbReference type="EMBL" id="NMH27168.1"/>
    </source>
</evidence>
<keyword evidence="4" id="KW-1185">Reference proteome</keyword>
<dbReference type="RefSeq" id="WP_169526175.1">
    <property type="nucleotide sequence ID" value="NZ_JAAMPU010000099.1"/>
</dbReference>
<protein>
    <recommendedName>
        <fullName evidence="5">Tetratricopeptide repeat protein</fullName>
    </recommendedName>
</protein>
<dbReference type="SMART" id="SM00028">
    <property type="entry name" value="TPR"/>
    <property type="match status" value="2"/>
</dbReference>
<dbReference type="AlphaFoldDB" id="A0A972FJZ8"/>
<gene>
    <name evidence="3" type="ORF">G6047_03920</name>
</gene>
<dbReference type="Proteomes" id="UP000712080">
    <property type="component" value="Unassembled WGS sequence"/>
</dbReference>
<evidence type="ECO:0000256" key="1">
    <source>
        <dbReference type="PROSITE-ProRule" id="PRU00339"/>
    </source>
</evidence>
<feature type="chain" id="PRO_5037271047" description="Tetratricopeptide repeat protein" evidence="2">
    <location>
        <begin position="20"/>
        <end position="429"/>
    </location>
</feature>
<organism evidence="3 4">
    <name type="scientific">Flavobacterium silvaticum</name>
    <dbReference type="NCBI Taxonomy" id="1852020"/>
    <lineage>
        <taxon>Bacteria</taxon>
        <taxon>Pseudomonadati</taxon>
        <taxon>Bacteroidota</taxon>
        <taxon>Flavobacteriia</taxon>
        <taxon>Flavobacteriales</taxon>
        <taxon>Flavobacteriaceae</taxon>
        <taxon>Flavobacterium</taxon>
    </lineage>
</organism>
<evidence type="ECO:0008006" key="5">
    <source>
        <dbReference type="Google" id="ProtNLM"/>
    </source>
</evidence>
<comment type="caution">
    <text evidence="3">The sequence shown here is derived from an EMBL/GenBank/DDBJ whole genome shotgun (WGS) entry which is preliminary data.</text>
</comment>
<evidence type="ECO:0000256" key="2">
    <source>
        <dbReference type="SAM" id="SignalP"/>
    </source>
</evidence>
<sequence>MKKQFSLLLLMLLTGAIYAQKSVDPCQKKVVALDSIFRLSEYETALSLFDDLRKNCNSQRESFQYQGVDLLKYRISTQKEPAAREKSIRDLLAYYDEYAKVVPSKAKSVGVKKAMVLSDYEIGTPDEIYAMLDKSFITDRDSFDDPKAIMQYFKLYYDKFKKGDKDITVVSLFSKQDDIDQLIASKISKLNDKEARPFNQVSKSIGNLVKKEADCKSLSSYYNTSFEQKKTDTLWLQVASERLLASSCTADPVFLSIAQQSFKLKPTSKTAFGLGIAYQRQGKIDESARYFEQSAELESKPLEKANRYFILASSIYRNRDNAKAKASALKALQFDPAMGKAWLLLAQMYASGSKGCTNSGFEKRALNLLASETALKAGVANPKMKNTAEDASKKYLADAPTSQEIKEAGMAGKTITFGCWINEKVNIPK</sequence>
<feature type="signal peptide" evidence="2">
    <location>
        <begin position="1"/>
        <end position="19"/>
    </location>
</feature>
<dbReference type="InterPro" id="IPR019734">
    <property type="entry name" value="TPR_rpt"/>
</dbReference>
<dbReference type="PROSITE" id="PS50005">
    <property type="entry name" value="TPR"/>
    <property type="match status" value="1"/>
</dbReference>
<evidence type="ECO:0000313" key="4">
    <source>
        <dbReference type="Proteomes" id="UP000712080"/>
    </source>
</evidence>
<dbReference type="SUPFAM" id="SSF48452">
    <property type="entry name" value="TPR-like"/>
    <property type="match status" value="1"/>
</dbReference>
<accession>A0A972FJZ8</accession>
<name>A0A972FJZ8_9FLAO</name>
<dbReference type="InterPro" id="IPR011990">
    <property type="entry name" value="TPR-like_helical_dom_sf"/>
</dbReference>
<reference evidence="3" key="1">
    <citation type="submission" date="2020-02" db="EMBL/GenBank/DDBJ databases">
        <title>Flavobacterium sp. genome.</title>
        <authorList>
            <person name="Jung H.S."/>
            <person name="Baek J.H."/>
            <person name="Jeon C.O."/>
        </authorList>
    </citation>
    <scope>NUCLEOTIDE SEQUENCE</scope>
    <source>
        <strain evidence="3">SE-s28</strain>
    </source>
</reference>
<dbReference type="EMBL" id="JAAMPU010000099">
    <property type="protein sequence ID" value="NMH27168.1"/>
    <property type="molecule type" value="Genomic_DNA"/>
</dbReference>
<dbReference type="Gene3D" id="1.25.40.10">
    <property type="entry name" value="Tetratricopeptide repeat domain"/>
    <property type="match status" value="1"/>
</dbReference>
<proteinExistence type="predicted"/>
<feature type="repeat" description="TPR" evidence="1">
    <location>
        <begin position="268"/>
        <end position="301"/>
    </location>
</feature>
<keyword evidence="2" id="KW-0732">Signal</keyword>
<keyword evidence="1" id="KW-0802">TPR repeat</keyword>